<dbReference type="AlphaFoldDB" id="A0A518C2S4"/>
<feature type="transmembrane region" description="Helical" evidence="1">
    <location>
        <begin position="342"/>
        <end position="359"/>
    </location>
</feature>
<protein>
    <recommendedName>
        <fullName evidence="4">Glycosyltransferase RgtA/B/C/D-like domain-containing protein</fullName>
    </recommendedName>
</protein>
<keyword evidence="3" id="KW-1185">Reference proteome</keyword>
<evidence type="ECO:0008006" key="4">
    <source>
        <dbReference type="Google" id="ProtNLM"/>
    </source>
</evidence>
<feature type="transmembrane region" description="Helical" evidence="1">
    <location>
        <begin position="78"/>
        <end position="98"/>
    </location>
</feature>
<accession>A0A518C2S4</accession>
<gene>
    <name evidence="2" type="ORF">Pan97_04950</name>
</gene>
<feature type="transmembrane region" description="Helical" evidence="1">
    <location>
        <begin position="276"/>
        <end position="300"/>
    </location>
</feature>
<evidence type="ECO:0000256" key="1">
    <source>
        <dbReference type="SAM" id="Phobius"/>
    </source>
</evidence>
<evidence type="ECO:0000313" key="3">
    <source>
        <dbReference type="Proteomes" id="UP000318626"/>
    </source>
</evidence>
<feature type="transmembrane region" description="Helical" evidence="1">
    <location>
        <begin position="205"/>
        <end position="222"/>
    </location>
</feature>
<keyword evidence="1" id="KW-0472">Membrane</keyword>
<keyword evidence="1" id="KW-1133">Transmembrane helix</keyword>
<dbReference type="Proteomes" id="UP000318626">
    <property type="component" value="Chromosome"/>
</dbReference>
<feature type="transmembrane region" description="Helical" evidence="1">
    <location>
        <begin position="20"/>
        <end position="40"/>
    </location>
</feature>
<evidence type="ECO:0000313" key="2">
    <source>
        <dbReference type="EMBL" id="QDU73522.1"/>
    </source>
</evidence>
<feature type="transmembrane region" description="Helical" evidence="1">
    <location>
        <begin position="110"/>
        <end position="127"/>
    </location>
</feature>
<feature type="transmembrane region" description="Helical" evidence="1">
    <location>
        <begin position="234"/>
        <end position="256"/>
    </location>
</feature>
<name>A0A518C2S4_9BACT</name>
<feature type="transmembrane region" description="Helical" evidence="1">
    <location>
        <begin position="307"/>
        <end position="330"/>
    </location>
</feature>
<feature type="transmembrane region" description="Helical" evidence="1">
    <location>
        <begin position="366"/>
        <end position="383"/>
    </location>
</feature>
<dbReference type="EMBL" id="CP036289">
    <property type="protein sequence ID" value="QDU73522.1"/>
    <property type="molecule type" value="Genomic_DNA"/>
</dbReference>
<organism evidence="2 3">
    <name type="scientific">Bremerella volcania</name>
    <dbReference type="NCBI Taxonomy" id="2527984"/>
    <lineage>
        <taxon>Bacteria</taxon>
        <taxon>Pseudomonadati</taxon>
        <taxon>Planctomycetota</taxon>
        <taxon>Planctomycetia</taxon>
        <taxon>Pirellulales</taxon>
        <taxon>Pirellulaceae</taxon>
        <taxon>Bremerella</taxon>
    </lineage>
</organism>
<feature type="transmembrane region" description="Helical" evidence="1">
    <location>
        <begin position="182"/>
        <end position="199"/>
    </location>
</feature>
<sequence length="618" mass="69608">MHLGLGWLVSAVGRHLPLLVGLPLVLGLLLGLEVWSPYFFGEDDNFHQFLPVILDSIHQVEAGDFPAMNPHQSMGMPVFAAGTYSISYPGIYLAYWLAILCGSQQYFMEVYAILHIVAGYVVTYGLLRRLKVEGVIAACTAASFVLGAYVIFMGRAWYYTYPTLVFLPLIAWATHDLVARPATLRRIIWWGVLCGVYFHAGNAQLWVYTMFFCGLMFLIKVVSSKVWMQKWIALALASLVALVIASPLLVAQYQLVANVDRDGSSFASMQDCFLNYLLWTSGGYAAYTGSFLFGTALLSIALRRWDAWCVLGIVAILSSLGKPGGIWFIMADSPVFEKFQHPFKFVLFATFFMLVRGAIYVDWTRVLRLSAVLNLILLVAFTWNRGADHASDMPYAPLSAASDQLLGSDRIYSFASSRLLGEKYAQSMTNNFALYYGKNSISSYSDGLTYELSEQIRQREHIQAHPREALQAYGCRWIIVHQSFEIVRANPQAHAFAWSAVQTQVPIFESLQPYLIERHREPHQVIYELPDAAALAFPQGVPVQPLPMEVNGSWMRVELEGLRPEQNKIIVNFLMRPGYAATQGAKTLPIEADQWGRMQVTLDDHEEDLVITYWPIHW</sequence>
<feature type="transmembrane region" description="Helical" evidence="1">
    <location>
        <begin position="134"/>
        <end position="152"/>
    </location>
</feature>
<proteinExistence type="predicted"/>
<feature type="transmembrane region" description="Helical" evidence="1">
    <location>
        <begin position="158"/>
        <end position="175"/>
    </location>
</feature>
<keyword evidence="1" id="KW-0812">Transmembrane</keyword>
<reference evidence="3" key="1">
    <citation type="submission" date="2019-02" db="EMBL/GenBank/DDBJ databases">
        <title>Deep-cultivation of Planctomycetes and their phenomic and genomic characterization uncovers novel biology.</title>
        <authorList>
            <person name="Wiegand S."/>
            <person name="Jogler M."/>
            <person name="Boedeker C."/>
            <person name="Pinto D."/>
            <person name="Vollmers J."/>
            <person name="Rivas-Marin E."/>
            <person name="Kohn T."/>
            <person name="Peeters S.H."/>
            <person name="Heuer A."/>
            <person name="Rast P."/>
            <person name="Oberbeckmann S."/>
            <person name="Bunk B."/>
            <person name="Jeske O."/>
            <person name="Meyerdierks A."/>
            <person name="Storesund J.E."/>
            <person name="Kallscheuer N."/>
            <person name="Luecker S."/>
            <person name="Lage O.M."/>
            <person name="Pohl T."/>
            <person name="Merkel B.J."/>
            <person name="Hornburger P."/>
            <person name="Mueller R.-W."/>
            <person name="Bruemmer F."/>
            <person name="Labrenz M."/>
            <person name="Spormann A.M."/>
            <person name="Op den Camp H."/>
            <person name="Overmann J."/>
            <person name="Amann R."/>
            <person name="Jetten M.S.M."/>
            <person name="Mascher T."/>
            <person name="Medema M.H."/>
            <person name="Devos D.P."/>
            <person name="Kaster A.-K."/>
            <person name="Ovreas L."/>
            <person name="Rohde M."/>
            <person name="Galperin M.Y."/>
            <person name="Jogler C."/>
        </authorList>
    </citation>
    <scope>NUCLEOTIDE SEQUENCE [LARGE SCALE GENOMIC DNA]</scope>
    <source>
        <strain evidence="3">Pan97</strain>
    </source>
</reference>
<dbReference type="KEGG" id="bvo:Pan97_04950"/>